<evidence type="ECO:0000313" key="2">
    <source>
        <dbReference type="EMBL" id="EHA57211.1"/>
    </source>
</evidence>
<dbReference type="KEGG" id="mgr:MGG_16244"/>
<dbReference type="VEuPathDB" id="FungiDB:MGG_16244"/>
<evidence type="ECO:0000256" key="1">
    <source>
        <dbReference type="SAM" id="Phobius"/>
    </source>
</evidence>
<keyword evidence="1" id="KW-0812">Transmembrane</keyword>
<dbReference type="GeneID" id="12985265"/>
<accession>G4MPR4</accession>
<dbReference type="InParanoid" id="G4MPR4"/>
<dbReference type="Proteomes" id="UP000009058">
    <property type="component" value="Chromosome 1"/>
</dbReference>
<dbReference type="RefSeq" id="XP_003709823.1">
    <property type="nucleotide sequence ID" value="XM_003709775.1"/>
</dbReference>
<name>G4MPR4_PYRO7</name>
<reference evidence="2 3" key="1">
    <citation type="journal article" date="2005" name="Nature">
        <title>The genome sequence of the rice blast fungus Magnaporthe grisea.</title>
        <authorList>
            <person name="Dean R.A."/>
            <person name="Talbot N.J."/>
            <person name="Ebbole D.J."/>
            <person name="Farman M.L."/>
            <person name="Mitchell T.K."/>
            <person name="Orbach M.J."/>
            <person name="Thon M."/>
            <person name="Kulkarni R."/>
            <person name="Xu J.R."/>
            <person name="Pan H."/>
            <person name="Read N.D."/>
            <person name="Lee Y.H."/>
            <person name="Carbone I."/>
            <person name="Brown D."/>
            <person name="Oh Y.Y."/>
            <person name="Donofrio N."/>
            <person name="Jeong J.S."/>
            <person name="Soanes D.M."/>
            <person name="Djonovic S."/>
            <person name="Kolomiets E."/>
            <person name="Rehmeyer C."/>
            <person name="Li W."/>
            <person name="Harding M."/>
            <person name="Kim S."/>
            <person name="Lebrun M.H."/>
            <person name="Bohnert H."/>
            <person name="Coughlan S."/>
            <person name="Butler J."/>
            <person name="Calvo S."/>
            <person name="Ma L.J."/>
            <person name="Nicol R."/>
            <person name="Purcell S."/>
            <person name="Nusbaum C."/>
            <person name="Galagan J.E."/>
            <person name="Birren B.W."/>
        </authorList>
    </citation>
    <scope>NUCLEOTIDE SEQUENCE [LARGE SCALE GENOMIC DNA]</scope>
    <source>
        <strain evidence="3">70-15 / ATCC MYA-4617 / FGSC 8958</strain>
    </source>
</reference>
<keyword evidence="3" id="KW-1185">Reference proteome</keyword>
<feature type="transmembrane region" description="Helical" evidence="1">
    <location>
        <begin position="6"/>
        <end position="31"/>
    </location>
</feature>
<dbReference type="EMBL" id="CM001231">
    <property type="protein sequence ID" value="EHA57211.1"/>
    <property type="molecule type" value="Genomic_DNA"/>
</dbReference>
<proteinExistence type="predicted"/>
<evidence type="ECO:0000313" key="3">
    <source>
        <dbReference type="Proteomes" id="UP000009058"/>
    </source>
</evidence>
<dbReference type="AlphaFoldDB" id="G4MPR4"/>
<reference key="2">
    <citation type="submission" date="2011-05" db="EMBL/GenBank/DDBJ databases">
        <title>The Genome Sequence of Magnaporthe oryzae 70-15.</title>
        <authorList>
            <consortium name="The Broad Institute Genome Sequencing Platform"/>
            <person name="Ma L.-J."/>
            <person name="Dead R."/>
            <person name="Young S.K."/>
            <person name="Zeng Q."/>
            <person name="Gargeya S."/>
            <person name="Fitzgerald M."/>
            <person name="Haas B."/>
            <person name="Abouelleil A."/>
            <person name="Alvarado L."/>
            <person name="Arachchi H.M."/>
            <person name="Berlin A."/>
            <person name="Brown A."/>
            <person name="Chapman S.B."/>
            <person name="Chen Z."/>
            <person name="Dunbar C."/>
            <person name="Freedman E."/>
            <person name="Gearin G."/>
            <person name="Gellesch M."/>
            <person name="Goldberg J."/>
            <person name="Griggs A."/>
            <person name="Gujja S."/>
            <person name="Heiman D."/>
            <person name="Howarth C."/>
            <person name="Larson L."/>
            <person name="Lui A."/>
            <person name="MacDonald P.J.P."/>
            <person name="Mehta T."/>
            <person name="Montmayeur A."/>
            <person name="Murphy C."/>
            <person name="Neiman D."/>
            <person name="Pearson M."/>
            <person name="Priest M."/>
            <person name="Roberts A."/>
            <person name="Saif S."/>
            <person name="Shea T."/>
            <person name="Shenoy N."/>
            <person name="Sisk P."/>
            <person name="Stolte C."/>
            <person name="Sykes S."/>
            <person name="Yandava C."/>
            <person name="Wortman J."/>
            <person name="Nusbaum C."/>
            <person name="Birren B."/>
        </authorList>
    </citation>
    <scope>NUCLEOTIDE SEQUENCE</scope>
    <source>
        <strain>70-15</strain>
    </source>
</reference>
<sequence length="66" mass="7341">MQAVRGVIWGIVSVVVASSIGNAYCAAAVLVRRSTRKNEVRYTWVGYHGRGEFATKLHCTPEFEEI</sequence>
<protein>
    <submittedName>
        <fullName evidence="2">Uncharacterized protein</fullName>
    </submittedName>
</protein>
<keyword evidence="1" id="KW-1133">Transmembrane helix</keyword>
<dbReference type="HOGENOM" id="CLU_2831653_0_0_1"/>
<keyword evidence="1" id="KW-0472">Membrane</keyword>
<gene>
    <name evidence="2" type="ORF">MGG_16244</name>
</gene>
<organism evidence="2 3">
    <name type="scientific">Pyricularia oryzae (strain 70-15 / ATCC MYA-4617 / FGSC 8958)</name>
    <name type="common">Rice blast fungus</name>
    <name type="synonym">Magnaporthe oryzae</name>
    <dbReference type="NCBI Taxonomy" id="242507"/>
    <lineage>
        <taxon>Eukaryota</taxon>
        <taxon>Fungi</taxon>
        <taxon>Dikarya</taxon>
        <taxon>Ascomycota</taxon>
        <taxon>Pezizomycotina</taxon>
        <taxon>Sordariomycetes</taxon>
        <taxon>Sordariomycetidae</taxon>
        <taxon>Magnaporthales</taxon>
        <taxon>Pyriculariaceae</taxon>
        <taxon>Pyricularia</taxon>
    </lineage>
</organism>